<dbReference type="OrthoDB" id="5359669at2759"/>
<evidence type="ECO:0000313" key="3">
    <source>
        <dbReference type="Proteomes" id="UP000800092"/>
    </source>
</evidence>
<feature type="region of interest" description="Disordered" evidence="1">
    <location>
        <begin position="33"/>
        <end position="101"/>
    </location>
</feature>
<keyword evidence="3" id="KW-1185">Reference proteome</keyword>
<dbReference type="AlphaFoldDB" id="A0A6A6HK03"/>
<gene>
    <name evidence="2" type="ORF">EV356DRAFT_573466</name>
</gene>
<organism evidence="2 3">
    <name type="scientific">Viridothelium virens</name>
    <name type="common">Speckled blister lichen</name>
    <name type="synonym">Trypethelium virens</name>
    <dbReference type="NCBI Taxonomy" id="1048519"/>
    <lineage>
        <taxon>Eukaryota</taxon>
        <taxon>Fungi</taxon>
        <taxon>Dikarya</taxon>
        <taxon>Ascomycota</taxon>
        <taxon>Pezizomycotina</taxon>
        <taxon>Dothideomycetes</taxon>
        <taxon>Dothideomycetes incertae sedis</taxon>
        <taxon>Trypetheliales</taxon>
        <taxon>Trypetheliaceae</taxon>
        <taxon>Viridothelium</taxon>
    </lineage>
</organism>
<feature type="compositionally biased region" description="Low complexity" evidence="1">
    <location>
        <begin position="36"/>
        <end position="58"/>
    </location>
</feature>
<dbReference type="EMBL" id="ML991776">
    <property type="protein sequence ID" value="KAF2238367.1"/>
    <property type="molecule type" value="Genomic_DNA"/>
</dbReference>
<name>A0A6A6HK03_VIRVR</name>
<evidence type="ECO:0000256" key="1">
    <source>
        <dbReference type="SAM" id="MobiDB-lite"/>
    </source>
</evidence>
<proteinExistence type="predicted"/>
<reference evidence="2" key="1">
    <citation type="journal article" date="2020" name="Stud. Mycol.">
        <title>101 Dothideomycetes genomes: a test case for predicting lifestyles and emergence of pathogens.</title>
        <authorList>
            <person name="Haridas S."/>
            <person name="Albert R."/>
            <person name="Binder M."/>
            <person name="Bloem J."/>
            <person name="Labutti K."/>
            <person name="Salamov A."/>
            <person name="Andreopoulos B."/>
            <person name="Baker S."/>
            <person name="Barry K."/>
            <person name="Bills G."/>
            <person name="Bluhm B."/>
            <person name="Cannon C."/>
            <person name="Castanera R."/>
            <person name="Culley D."/>
            <person name="Daum C."/>
            <person name="Ezra D."/>
            <person name="Gonzalez J."/>
            <person name="Henrissat B."/>
            <person name="Kuo A."/>
            <person name="Liang C."/>
            <person name="Lipzen A."/>
            <person name="Lutzoni F."/>
            <person name="Magnuson J."/>
            <person name="Mondo S."/>
            <person name="Nolan M."/>
            <person name="Ohm R."/>
            <person name="Pangilinan J."/>
            <person name="Park H.-J."/>
            <person name="Ramirez L."/>
            <person name="Alfaro M."/>
            <person name="Sun H."/>
            <person name="Tritt A."/>
            <person name="Yoshinaga Y."/>
            <person name="Zwiers L.-H."/>
            <person name="Turgeon B."/>
            <person name="Goodwin S."/>
            <person name="Spatafora J."/>
            <person name="Crous P."/>
            <person name="Grigoriev I."/>
        </authorList>
    </citation>
    <scope>NUCLEOTIDE SEQUENCE</scope>
    <source>
        <strain evidence="2">Tuck. ex Michener</strain>
    </source>
</reference>
<protein>
    <submittedName>
        <fullName evidence="2">Uncharacterized protein</fullName>
    </submittedName>
</protein>
<sequence length="349" mass="36977">MARDFYTSSPTVVLQPQQPSNYFADHGCAGGTPNQSVFSNPSPFEPPSSTFSFAAASPLTPGPAIAGRKRSRADILEPDEQHEEDGASVLQPIEPPKPRGEPIYGPGMTLVYPDDPGFSAISAASQTGTWAEDKAPASEEVRRPALPCRKSTRLDKSASGLDDIALAQAPSVFKEAPIEPTVDDATHALGIGWTVVGNNAQLEITSKAYAKFIENHYPLASVEILLYSSGMPAYLISAVREGQTGFYLFEDDLKRGQLLALDFQHATACLQTRPIAFANDEILVASRTPPMAAVGSGDMVPDSSMMDGISTDSLSGTTESGNDIVPNGLDGHGVNGAAFVNDGRDMFID</sequence>
<evidence type="ECO:0000313" key="2">
    <source>
        <dbReference type="EMBL" id="KAF2238367.1"/>
    </source>
</evidence>
<dbReference type="Proteomes" id="UP000800092">
    <property type="component" value="Unassembled WGS sequence"/>
</dbReference>
<accession>A0A6A6HK03</accession>